<organism evidence="1 2">
    <name type="scientific">Campylobacter hyointestinalis</name>
    <dbReference type="NCBI Taxonomy" id="198"/>
    <lineage>
        <taxon>Bacteria</taxon>
        <taxon>Pseudomonadati</taxon>
        <taxon>Campylobacterota</taxon>
        <taxon>Epsilonproteobacteria</taxon>
        <taxon>Campylobacterales</taxon>
        <taxon>Campylobacteraceae</taxon>
        <taxon>Campylobacter</taxon>
    </lineage>
</organism>
<dbReference type="RefSeq" id="WP_147496826.1">
    <property type="nucleotide sequence ID" value="NZ_VOAP01000002.1"/>
</dbReference>
<gene>
    <name evidence="1" type="ORF">YZ82_01220</name>
</gene>
<protein>
    <submittedName>
        <fullName evidence="1">Uncharacterized protein</fullName>
    </submittedName>
</protein>
<reference evidence="1 2" key="1">
    <citation type="submission" date="2019-07" db="EMBL/GenBank/DDBJ databases">
        <title>Rapid identification of Enteric Bacteria from Whole Genome Sequences (WGS) using Average Nucleotide Identity (ANI).</title>
        <authorList>
            <person name="Lane C."/>
        </authorList>
    </citation>
    <scope>NUCLEOTIDE SEQUENCE [LARGE SCALE GENOMIC DNA]</scope>
    <source>
        <strain evidence="1 2">D2411</strain>
    </source>
</reference>
<evidence type="ECO:0000313" key="1">
    <source>
        <dbReference type="EMBL" id="TWO23193.1"/>
    </source>
</evidence>
<accession>A0A562XNA4</accession>
<sequence>MIHLDRMHKFEYINCTATQIIKNHLSYKLGEVLINADKSKLGYLSLWFKCKKITKEYKKARNENLNFI</sequence>
<dbReference type="EMBL" id="VOAP01000002">
    <property type="protein sequence ID" value="TWO23193.1"/>
    <property type="molecule type" value="Genomic_DNA"/>
</dbReference>
<proteinExistence type="predicted"/>
<comment type="caution">
    <text evidence="1">The sequence shown here is derived from an EMBL/GenBank/DDBJ whole genome shotgun (WGS) entry which is preliminary data.</text>
</comment>
<name>A0A562XNA4_CAMHY</name>
<dbReference type="Proteomes" id="UP000321812">
    <property type="component" value="Unassembled WGS sequence"/>
</dbReference>
<dbReference type="AlphaFoldDB" id="A0A562XNA4"/>
<evidence type="ECO:0000313" key="2">
    <source>
        <dbReference type="Proteomes" id="UP000321812"/>
    </source>
</evidence>